<accession>A0A166MXU5</accession>
<keyword evidence="2" id="KW-1185">Reference proteome</keyword>
<dbReference type="EMBL" id="KV426852">
    <property type="protein sequence ID" value="KZV78540.1"/>
    <property type="molecule type" value="Genomic_DNA"/>
</dbReference>
<evidence type="ECO:0000313" key="1">
    <source>
        <dbReference type="EMBL" id="KZV78540.1"/>
    </source>
</evidence>
<reference evidence="1 2" key="1">
    <citation type="journal article" date="2016" name="Mol. Biol. Evol.">
        <title>Comparative Genomics of Early-Diverging Mushroom-Forming Fungi Provides Insights into the Origins of Lignocellulose Decay Capabilities.</title>
        <authorList>
            <person name="Nagy L.G."/>
            <person name="Riley R."/>
            <person name="Tritt A."/>
            <person name="Adam C."/>
            <person name="Daum C."/>
            <person name="Floudas D."/>
            <person name="Sun H."/>
            <person name="Yadav J.S."/>
            <person name="Pangilinan J."/>
            <person name="Larsson K.H."/>
            <person name="Matsuura K."/>
            <person name="Barry K."/>
            <person name="Labutti K."/>
            <person name="Kuo R."/>
            <person name="Ohm R.A."/>
            <person name="Bhattacharya S.S."/>
            <person name="Shirouzu T."/>
            <person name="Yoshinaga Y."/>
            <person name="Martin F.M."/>
            <person name="Grigoriev I.V."/>
            <person name="Hibbett D.S."/>
        </authorList>
    </citation>
    <scope>NUCLEOTIDE SEQUENCE [LARGE SCALE GENOMIC DNA]</scope>
    <source>
        <strain evidence="1 2">HHB12029</strain>
    </source>
</reference>
<evidence type="ECO:0000313" key="2">
    <source>
        <dbReference type="Proteomes" id="UP000077266"/>
    </source>
</evidence>
<dbReference type="InParanoid" id="A0A166MXU5"/>
<dbReference type="Proteomes" id="UP000077266">
    <property type="component" value="Unassembled WGS sequence"/>
</dbReference>
<gene>
    <name evidence="1" type="ORF">EXIGLDRAFT_709194</name>
</gene>
<organism evidence="1 2">
    <name type="scientific">Exidia glandulosa HHB12029</name>
    <dbReference type="NCBI Taxonomy" id="1314781"/>
    <lineage>
        <taxon>Eukaryota</taxon>
        <taxon>Fungi</taxon>
        <taxon>Dikarya</taxon>
        <taxon>Basidiomycota</taxon>
        <taxon>Agaricomycotina</taxon>
        <taxon>Agaricomycetes</taxon>
        <taxon>Auriculariales</taxon>
        <taxon>Exidiaceae</taxon>
        <taxon>Exidia</taxon>
    </lineage>
</organism>
<sequence length="285" mass="32379">MPFLARACRRQCTAQPLPSLCGAATRTVTGTTGYVERIPSLEPRTNIVHSKSRSRVRLAVTAYFLLVTPHFRRRPCQSPRAQPLAFDLHAIEVPQNRTKRRQQRLRQVQYADLDTLALRKVTRSLHPLARTCRGSSCASGTPLGSEQPARELWNAHLSAFTLLETGVVLTSDARTYSRSPCANSNGPDHTRECEVPISAAIRTLRIDSDTSQCSSREALGLYLKPFVLRNFDLIPMFRNVNTKSKERTSTRSTFAMRPIWRLNRRKLNQNVTYDDVKFNSRQRVQ</sequence>
<name>A0A166MXU5_EXIGL</name>
<dbReference type="AlphaFoldDB" id="A0A166MXU5"/>
<proteinExistence type="predicted"/>
<protein>
    <submittedName>
        <fullName evidence="1">Uncharacterized protein</fullName>
    </submittedName>
</protein>